<evidence type="ECO:0000256" key="3">
    <source>
        <dbReference type="ARBA" id="ARBA00023163"/>
    </source>
</evidence>
<keyword evidence="1" id="KW-0805">Transcription regulation</keyword>
<proteinExistence type="predicted"/>
<protein>
    <submittedName>
        <fullName evidence="5">Helix-turn-helix transcriptional regulator</fullName>
    </submittedName>
</protein>
<keyword evidence="6" id="KW-1185">Reference proteome</keyword>
<evidence type="ECO:0000256" key="1">
    <source>
        <dbReference type="ARBA" id="ARBA00023015"/>
    </source>
</evidence>
<name>A0A975IW04_9CAUL</name>
<feature type="domain" description="HTH araC/xylS-type" evidence="4">
    <location>
        <begin position="242"/>
        <end position="339"/>
    </location>
</feature>
<dbReference type="PANTHER" id="PTHR47894">
    <property type="entry name" value="HTH-TYPE TRANSCRIPTIONAL REGULATOR GADX"/>
    <property type="match status" value="1"/>
</dbReference>
<dbReference type="AlphaFoldDB" id="A0A975IW04"/>
<evidence type="ECO:0000313" key="6">
    <source>
        <dbReference type="Proteomes" id="UP000676409"/>
    </source>
</evidence>
<evidence type="ECO:0000256" key="2">
    <source>
        <dbReference type="ARBA" id="ARBA00023125"/>
    </source>
</evidence>
<dbReference type="RefSeq" id="WP_211939619.1">
    <property type="nucleotide sequence ID" value="NZ_CP073078.1"/>
</dbReference>
<dbReference type="InterPro" id="IPR018060">
    <property type="entry name" value="HTH_AraC"/>
</dbReference>
<sequence length="353" mass="38354">MSVELCSKATPPSRQIGVHSAYVAALIGRGTLEQILARLDRVAGSHSQGETIDFVTAWKVLNSNVETMADEGHRLSNTAVPTGNFELLIASMVQGTSLADGLTRMVSGARILRPDLDFQVSVRQGCAQLTVRFSSGETLAKAVYLEALITVIHCAVRWGLEQAVDPIRVRGPGIIAANHGSWLSLFGPPVQRKGEGVSVVYPADASAAPFRQHAFGRWHDATFHEYVRLVSRFEADRPARLSPTVQQVREALLKGAQGQVDVAKQMAMSVPSLRRRLTEEGASFRGIQTSLRREAAEVMLISDKSVEEIATELGLADSRCFRRACRAWFGGSPSDVRRALRLASLSQGTPAVR</sequence>
<evidence type="ECO:0000313" key="5">
    <source>
        <dbReference type="EMBL" id="QUD89567.1"/>
    </source>
</evidence>
<organism evidence="5 6">
    <name type="scientific">Phenylobacterium montanum</name>
    <dbReference type="NCBI Taxonomy" id="2823693"/>
    <lineage>
        <taxon>Bacteria</taxon>
        <taxon>Pseudomonadati</taxon>
        <taxon>Pseudomonadota</taxon>
        <taxon>Alphaproteobacteria</taxon>
        <taxon>Caulobacterales</taxon>
        <taxon>Caulobacteraceae</taxon>
        <taxon>Phenylobacterium</taxon>
    </lineage>
</organism>
<dbReference type="GO" id="GO:0000976">
    <property type="term" value="F:transcription cis-regulatory region binding"/>
    <property type="evidence" value="ECO:0007669"/>
    <property type="project" value="TreeGrafter"/>
</dbReference>
<dbReference type="Proteomes" id="UP000676409">
    <property type="component" value="Chromosome"/>
</dbReference>
<dbReference type="PANTHER" id="PTHR47894:SF1">
    <property type="entry name" value="HTH-TYPE TRANSCRIPTIONAL REGULATOR VQSM"/>
    <property type="match status" value="1"/>
</dbReference>
<keyword evidence="2" id="KW-0238">DNA-binding</keyword>
<reference evidence="5" key="1">
    <citation type="submission" date="2021-04" db="EMBL/GenBank/DDBJ databases">
        <title>The complete genome sequence of Caulobacter sp. S6.</title>
        <authorList>
            <person name="Tang Y."/>
            <person name="Ouyang W."/>
            <person name="Liu Q."/>
            <person name="Huang B."/>
            <person name="Guo Z."/>
            <person name="Lei P."/>
        </authorList>
    </citation>
    <scope>NUCLEOTIDE SEQUENCE</scope>
    <source>
        <strain evidence="5">S6</strain>
    </source>
</reference>
<dbReference type="SMART" id="SM00342">
    <property type="entry name" value="HTH_ARAC"/>
    <property type="match status" value="1"/>
</dbReference>
<dbReference type="GO" id="GO:0005829">
    <property type="term" value="C:cytosol"/>
    <property type="evidence" value="ECO:0007669"/>
    <property type="project" value="TreeGrafter"/>
</dbReference>
<gene>
    <name evidence="5" type="ORF">KCG34_06715</name>
</gene>
<accession>A0A975IW04</accession>
<keyword evidence="3" id="KW-0804">Transcription</keyword>
<dbReference type="Gene3D" id="1.10.10.60">
    <property type="entry name" value="Homeodomain-like"/>
    <property type="match status" value="1"/>
</dbReference>
<dbReference type="GO" id="GO:0003700">
    <property type="term" value="F:DNA-binding transcription factor activity"/>
    <property type="evidence" value="ECO:0007669"/>
    <property type="project" value="InterPro"/>
</dbReference>
<dbReference type="SUPFAM" id="SSF46689">
    <property type="entry name" value="Homeodomain-like"/>
    <property type="match status" value="1"/>
</dbReference>
<dbReference type="Pfam" id="PF12833">
    <property type="entry name" value="HTH_18"/>
    <property type="match status" value="1"/>
</dbReference>
<dbReference type="KEGG" id="caul:KCG34_06715"/>
<dbReference type="EMBL" id="CP073078">
    <property type="protein sequence ID" value="QUD89567.1"/>
    <property type="molecule type" value="Genomic_DNA"/>
</dbReference>
<evidence type="ECO:0000259" key="4">
    <source>
        <dbReference type="PROSITE" id="PS01124"/>
    </source>
</evidence>
<dbReference type="InterPro" id="IPR009057">
    <property type="entry name" value="Homeodomain-like_sf"/>
</dbReference>
<dbReference type="PROSITE" id="PS01124">
    <property type="entry name" value="HTH_ARAC_FAMILY_2"/>
    <property type="match status" value="1"/>
</dbReference>